<evidence type="ECO:0000256" key="3">
    <source>
        <dbReference type="ARBA" id="ARBA00022553"/>
    </source>
</evidence>
<evidence type="ECO:0000256" key="2">
    <source>
        <dbReference type="ARBA" id="ARBA00022490"/>
    </source>
</evidence>
<keyword evidence="7" id="KW-0804">Transcription</keyword>
<evidence type="ECO:0000259" key="10">
    <source>
        <dbReference type="PROSITE" id="PS50110"/>
    </source>
</evidence>
<accession>A0A1A8Y1L3</accession>
<dbReference type="InterPro" id="IPR036388">
    <property type="entry name" value="WH-like_DNA-bd_sf"/>
</dbReference>
<dbReference type="GO" id="GO:0000156">
    <property type="term" value="F:phosphorelay response regulator activity"/>
    <property type="evidence" value="ECO:0007669"/>
    <property type="project" value="TreeGrafter"/>
</dbReference>
<comment type="subcellular location">
    <subcellularLocation>
        <location evidence="1">Cytoplasm</location>
    </subcellularLocation>
</comment>
<dbReference type="PROSITE" id="PS51755">
    <property type="entry name" value="OMPR_PHOB"/>
    <property type="match status" value="1"/>
</dbReference>
<dbReference type="InterPro" id="IPR001867">
    <property type="entry name" value="OmpR/PhoB-type_DNA-bd"/>
</dbReference>
<dbReference type="CDD" id="cd00383">
    <property type="entry name" value="trans_reg_C"/>
    <property type="match status" value="1"/>
</dbReference>
<sequence>MGIVPNQDVMMKKILLVDDDPELRQLLATYLGRHGYDTLLLPDTRQLDAFLERYQPHLVVLDLMLPGEDGLAACRRLRGRGETLPIIMLTARDEAVDRVIGLQMGADDYLGKPFDPRELVARIEAVLRRGAQPPAAPFAKGGIFRFGDWCFDRGTRQLSRDGEAVALTSGEFALLNALVANANRPMKRERLIELTRGDDSESFDRAIDVQIHRLRRLLEVDPAHPRYLQTVWGVGYVFVPDGEDARDTGQ</sequence>
<evidence type="ECO:0000256" key="1">
    <source>
        <dbReference type="ARBA" id="ARBA00004496"/>
    </source>
</evidence>
<dbReference type="GO" id="GO:0006355">
    <property type="term" value="P:regulation of DNA-templated transcription"/>
    <property type="evidence" value="ECO:0007669"/>
    <property type="project" value="InterPro"/>
</dbReference>
<evidence type="ECO:0000256" key="5">
    <source>
        <dbReference type="ARBA" id="ARBA00023015"/>
    </source>
</evidence>
<dbReference type="InterPro" id="IPR001789">
    <property type="entry name" value="Sig_transdc_resp-reg_receiver"/>
</dbReference>
<name>A0A1A8Y1L3_9RHOO</name>
<feature type="modified residue" description="4-aspartylphosphate" evidence="8">
    <location>
        <position position="62"/>
    </location>
</feature>
<keyword evidence="5" id="KW-0805">Transcription regulation</keyword>
<evidence type="ECO:0000256" key="4">
    <source>
        <dbReference type="ARBA" id="ARBA00023012"/>
    </source>
</evidence>
<proteinExistence type="predicted"/>
<keyword evidence="3 8" id="KW-0597">Phosphoprotein</keyword>
<evidence type="ECO:0000256" key="9">
    <source>
        <dbReference type="PROSITE-ProRule" id="PRU01091"/>
    </source>
</evidence>
<evidence type="ECO:0000256" key="6">
    <source>
        <dbReference type="ARBA" id="ARBA00023125"/>
    </source>
</evidence>
<dbReference type="SMART" id="SM00448">
    <property type="entry name" value="REC"/>
    <property type="match status" value="1"/>
</dbReference>
<keyword evidence="2" id="KW-0963">Cytoplasm</keyword>
<feature type="DNA-binding region" description="OmpR/PhoB-type" evidence="9">
    <location>
        <begin position="141"/>
        <end position="240"/>
    </location>
</feature>
<dbReference type="GO" id="GO:0000976">
    <property type="term" value="F:transcription cis-regulatory region binding"/>
    <property type="evidence" value="ECO:0007669"/>
    <property type="project" value="TreeGrafter"/>
</dbReference>
<feature type="domain" description="OmpR/PhoB-type" evidence="11">
    <location>
        <begin position="141"/>
        <end position="240"/>
    </location>
</feature>
<reference evidence="12 13" key="1">
    <citation type="submission" date="2016-06" db="EMBL/GenBank/DDBJ databases">
        <authorList>
            <person name="Kjaerup R.B."/>
            <person name="Dalgaard T.S."/>
            <person name="Juul-Madsen H.R."/>
        </authorList>
    </citation>
    <scope>NUCLEOTIDE SEQUENCE [LARGE SCALE GENOMIC DNA]</scope>
    <source>
        <strain evidence="12">2</strain>
    </source>
</reference>
<dbReference type="EMBL" id="FLQY01000381">
    <property type="protein sequence ID" value="SBT10897.1"/>
    <property type="molecule type" value="Genomic_DNA"/>
</dbReference>
<dbReference type="Gene3D" id="6.10.250.690">
    <property type="match status" value="1"/>
</dbReference>
<feature type="domain" description="Response regulatory" evidence="10">
    <location>
        <begin position="13"/>
        <end position="127"/>
    </location>
</feature>
<dbReference type="Proteomes" id="UP000199600">
    <property type="component" value="Unassembled WGS sequence"/>
</dbReference>
<protein>
    <submittedName>
        <fullName evidence="12">DNA-binding response regulator in two-component regulatory system with EnvZ</fullName>
    </submittedName>
</protein>
<dbReference type="InterPro" id="IPR039420">
    <property type="entry name" value="WalR-like"/>
</dbReference>
<dbReference type="AlphaFoldDB" id="A0A1A8Y1L3"/>
<dbReference type="Pfam" id="PF00486">
    <property type="entry name" value="Trans_reg_C"/>
    <property type="match status" value="1"/>
</dbReference>
<organism evidence="12 13">
    <name type="scientific">Candidatus Propionivibrio aalborgensis</name>
    <dbReference type="NCBI Taxonomy" id="1860101"/>
    <lineage>
        <taxon>Bacteria</taxon>
        <taxon>Pseudomonadati</taxon>
        <taxon>Pseudomonadota</taxon>
        <taxon>Betaproteobacteria</taxon>
        <taxon>Rhodocyclales</taxon>
        <taxon>Rhodocyclaceae</taxon>
        <taxon>Propionivibrio</taxon>
    </lineage>
</organism>
<dbReference type="PROSITE" id="PS50110">
    <property type="entry name" value="RESPONSE_REGULATORY"/>
    <property type="match status" value="1"/>
</dbReference>
<evidence type="ECO:0000256" key="7">
    <source>
        <dbReference type="ARBA" id="ARBA00023163"/>
    </source>
</evidence>
<keyword evidence="6 9" id="KW-0238">DNA-binding</keyword>
<dbReference type="SMART" id="SM00862">
    <property type="entry name" value="Trans_reg_C"/>
    <property type="match status" value="1"/>
</dbReference>
<dbReference type="InterPro" id="IPR011006">
    <property type="entry name" value="CheY-like_superfamily"/>
</dbReference>
<dbReference type="Gene3D" id="3.40.50.2300">
    <property type="match status" value="1"/>
</dbReference>
<dbReference type="GO" id="GO:0005829">
    <property type="term" value="C:cytosol"/>
    <property type="evidence" value="ECO:0007669"/>
    <property type="project" value="TreeGrafter"/>
</dbReference>
<evidence type="ECO:0000259" key="11">
    <source>
        <dbReference type="PROSITE" id="PS51755"/>
    </source>
</evidence>
<evidence type="ECO:0000313" key="13">
    <source>
        <dbReference type="Proteomes" id="UP000199600"/>
    </source>
</evidence>
<dbReference type="FunFam" id="1.10.10.10:FF:000099">
    <property type="entry name" value="Two-component system response regulator TorR"/>
    <property type="match status" value="1"/>
</dbReference>
<dbReference type="Pfam" id="PF00072">
    <property type="entry name" value="Response_reg"/>
    <property type="match status" value="1"/>
</dbReference>
<dbReference type="InterPro" id="IPR016032">
    <property type="entry name" value="Sig_transdc_resp-reg_C-effctor"/>
</dbReference>
<evidence type="ECO:0000313" key="12">
    <source>
        <dbReference type="EMBL" id="SBT10897.1"/>
    </source>
</evidence>
<dbReference type="PANTHER" id="PTHR48111">
    <property type="entry name" value="REGULATOR OF RPOS"/>
    <property type="match status" value="1"/>
</dbReference>
<keyword evidence="13" id="KW-1185">Reference proteome</keyword>
<keyword evidence="4" id="KW-0902">Two-component regulatory system</keyword>
<evidence type="ECO:0000256" key="8">
    <source>
        <dbReference type="PROSITE-ProRule" id="PRU00169"/>
    </source>
</evidence>
<dbReference type="SUPFAM" id="SSF46894">
    <property type="entry name" value="C-terminal effector domain of the bipartite response regulators"/>
    <property type="match status" value="1"/>
</dbReference>
<dbReference type="SUPFAM" id="SSF52172">
    <property type="entry name" value="CheY-like"/>
    <property type="match status" value="1"/>
</dbReference>
<gene>
    <name evidence="12" type="primary">ompR</name>
    <name evidence="12" type="ORF">PROAA_770019</name>
</gene>
<dbReference type="GO" id="GO:0032993">
    <property type="term" value="C:protein-DNA complex"/>
    <property type="evidence" value="ECO:0007669"/>
    <property type="project" value="TreeGrafter"/>
</dbReference>
<dbReference type="Gene3D" id="1.10.10.10">
    <property type="entry name" value="Winged helix-like DNA-binding domain superfamily/Winged helix DNA-binding domain"/>
    <property type="match status" value="1"/>
</dbReference>
<dbReference type="PANTHER" id="PTHR48111:SF4">
    <property type="entry name" value="DNA-BINDING DUAL TRANSCRIPTIONAL REGULATOR OMPR"/>
    <property type="match status" value="1"/>
</dbReference>